<reference evidence="1" key="1">
    <citation type="submission" date="2020-10" db="EMBL/GenBank/DDBJ databases">
        <authorList>
            <person name="Castelo-Branco R."/>
            <person name="Eusebio N."/>
            <person name="Adriana R."/>
            <person name="Vieira A."/>
            <person name="Brugerolle De Fraissinette N."/>
            <person name="Rezende De Castro R."/>
            <person name="Schneider M.P."/>
            <person name="Vasconcelos V."/>
            <person name="Leao P.N."/>
        </authorList>
    </citation>
    <scope>NUCLEOTIDE SEQUENCE</scope>
    <source>
        <strain evidence="1">LEGE 11467</strain>
    </source>
</reference>
<evidence type="ECO:0000313" key="2">
    <source>
        <dbReference type="Proteomes" id="UP000621799"/>
    </source>
</evidence>
<comment type="caution">
    <text evidence="1">The sequence shown here is derived from an EMBL/GenBank/DDBJ whole genome shotgun (WGS) entry which is preliminary data.</text>
</comment>
<evidence type="ECO:0000313" key="1">
    <source>
        <dbReference type="EMBL" id="MBE9042540.1"/>
    </source>
</evidence>
<name>A0A928W3I4_9CYAN</name>
<dbReference type="Pfam" id="PF19777">
    <property type="entry name" value="DUF6263"/>
    <property type="match status" value="1"/>
</dbReference>
<protein>
    <submittedName>
        <fullName evidence="1">Uncharacterized protein</fullName>
    </submittedName>
</protein>
<organism evidence="1 2">
    <name type="scientific">Zarconia navalis LEGE 11467</name>
    <dbReference type="NCBI Taxonomy" id="1828826"/>
    <lineage>
        <taxon>Bacteria</taxon>
        <taxon>Bacillati</taxon>
        <taxon>Cyanobacteriota</taxon>
        <taxon>Cyanophyceae</taxon>
        <taxon>Oscillatoriophycideae</taxon>
        <taxon>Oscillatoriales</taxon>
        <taxon>Oscillatoriales incertae sedis</taxon>
        <taxon>Zarconia</taxon>
        <taxon>Zarconia navalis</taxon>
    </lineage>
</organism>
<keyword evidence="2" id="KW-1185">Reference proteome</keyword>
<sequence length="220" mass="23894">MTFELTVTEVADNGDIEYELYCTQVDVVGGAPDVRDIVQAQLQSLVGTGGTFTIDNRGHVRSANMVLPENAAPALQQVFEQLSSSFEQLSTPLPEEAVGIGAQWSLVQNINVTAIDLTQNVTYELVQLQDNVATFNIEVEQFAESQPIVSPELPPGVTTTLNSMDSKGVGQVTMQLDRLMPVRSNLSLQTNTVTSVREAGVPEETLVNSMMTMQMDVESQ</sequence>
<accession>A0A928W3I4</accession>
<dbReference type="Proteomes" id="UP000621799">
    <property type="component" value="Unassembled WGS sequence"/>
</dbReference>
<dbReference type="AlphaFoldDB" id="A0A928W3I4"/>
<dbReference type="RefSeq" id="WP_264322696.1">
    <property type="nucleotide sequence ID" value="NZ_JADEXN010000378.1"/>
</dbReference>
<proteinExistence type="predicted"/>
<dbReference type="InterPro" id="IPR046230">
    <property type="entry name" value="DUF6263"/>
</dbReference>
<gene>
    <name evidence="1" type="ORF">IQ235_17355</name>
</gene>
<dbReference type="EMBL" id="JADEXN010000378">
    <property type="protein sequence ID" value="MBE9042540.1"/>
    <property type="molecule type" value="Genomic_DNA"/>
</dbReference>